<evidence type="ECO:0000259" key="2">
    <source>
        <dbReference type="Pfam" id="PF00534"/>
    </source>
</evidence>
<feature type="domain" description="Glycosyl transferase family 1" evidence="2">
    <location>
        <begin position="155"/>
        <end position="305"/>
    </location>
</feature>
<evidence type="ECO:0000256" key="1">
    <source>
        <dbReference type="ARBA" id="ARBA00022679"/>
    </source>
</evidence>
<dbReference type="PANTHER" id="PTHR46401">
    <property type="entry name" value="GLYCOSYLTRANSFERASE WBBK-RELATED"/>
    <property type="match status" value="1"/>
</dbReference>
<dbReference type="RefSeq" id="WP_376919581.1">
    <property type="nucleotide sequence ID" value="NZ_JBHRSW010000011.1"/>
</dbReference>
<keyword evidence="3" id="KW-0328">Glycosyltransferase</keyword>
<dbReference type="CDD" id="cd03801">
    <property type="entry name" value="GT4_PimA-like"/>
    <property type="match status" value="1"/>
</dbReference>
<dbReference type="GO" id="GO:0016757">
    <property type="term" value="F:glycosyltransferase activity"/>
    <property type="evidence" value="ECO:0007669"/>
    <property type="project" value="UniProtKB-KW"/>
</dbReference>
<gene>
    <name evidence="3" type="ORF">ACFOHL_07405</name>
</gene>
<organism evidence="3 4">
    <name type="scientific">Agaribacter flavus</name>
    <dbReference type="NCBI Taxonomy" id="1902781"/>
    <lineage>
        <taxon>Bacteria</taxon>
        <taxon>Pseudomonadati</taxon>
        <taxon>Pseudomonadota</taxon>
        <taxon>Gammaproteobacteria</taxon>
        <taxon>Alteromonadales</taxon>
        <taxon>Alteromonadaceae</taxon>
        <taxon>Agaribacter</taxon>
    </lineage>
</organism>
<keyword evidence="4" id="KW-1185">Reference proteome</keyword>
<protein>
    <submittedName>
        <fullName evidence="3">Glycosyltransferase family 4 protein</fullName>
        <ecNumber evidence="3">2.4.-.-</ecNumber>
    </submittedName>
</protein>
<dbReference type="PANTHER" id="PTHR46401:SF2">
    <property type="entry name" value="GLYCOSYLTRANSFERASE WBBK-RELATED"/>
    <property type="match status" value="1"/>
</dbReference>
<sequence>MQTIINFVCEDAHKKVSGGYIYNHHVLNGLKRRGYLLRYFDANNINTLTNEGITIVDSISVNDIAEVLLTKLEPEHLILLCHLPPELQVAYDNANNKNLLSPLTQVIQQSHILFTGTACKEYMVSTYQLHANKLHMIKPGLCEGWRYKTEFAVLPYRLIVAASLIPNKGYELLLQSLKALEYLPWQLEIYGESRFAIDYANSIFALVQQYQLGDRISYKGVVSQQDLNVAMVNADLMIHLSAYEPYSMISLEAINAKLPMLSSVSGELAEFSRAKNVRYIDAYTVESCAQALADLLCNKNAYQSLCQQGGGSARTWATVVDEFASLLQHVKPKKQQSGAFI</sequence>
<dbReference type="SUPFAM" id="SSF53756">
    <property type="entry name" value="UDP-Glycosyltransferase/glycogen phosphorylase"/>
    <property type="match status" value="1"/>
</dbReference>
<dbReference type="EC" id="2.4.-.-" evidence="3"/>
<comment type="caution">
    <text evidence="3">The sequence shown here is derived from an EMBL/GenBank/DDBJ whole genome shotgun (WGS) entry which is preliminary data.</text>
</comment>
<evidence type="ECO:0000313" key="4">
    <source>
        <dbReference type="Proteomes" id="UP001595478"/>
    </source>
</evidence>
<accession>A0ABV7FMA1</accession>
<dbReference type="InterPro" id="IPR001296">
    <property type="entry name" value="Glyco_trans_1"/>
</dbReference>
<keyword evidence="1 3" id="KW-0808">Transferase</keyword>
<dbReference type="EMBL" id="JBHRSW010000011">
    <property type="protein sequence ID" value="MFC3121444.1"/>
    <property type="molecule type" value="Genomic_DNA"/>
</dbReference>
<reference evidence="4" key="1">
    <citation type="journal article" date="2019" name="Int. J. Syst. Evol. Microbiol.">
        <title>The Global Catalogue of Microorganisms (GCM) 10K type strain sequencing project: providing services to taxonomists for standard genome sequencing and annotation.</title>
        <authorList>
            <consortium name="The Broad Institute Genomics Platform"/>
            <consortium name="The Broad Institute Genome Sequencing Center for Infectious Disease"/>
            <person name="Wu L."/>
            <person name="Ma J."/>
        </authorList>
    </citation>
    <scope>NUCLEOTIDE SEQUENCE [LARGE SCALE GENOMIC DNA]</scope>
    <source>
        <strain evidence="4">KCTC 52473</strain>
    </source>
</reference>
<dbReference type="Gene3D" id="3.40.50.2000">
    <property type="entry name" value="Glycogen Phosphorylase B"/>
    <property type="match status" value="1"/>
</dbReference>
<name>A0ABV7FMA1_9ALTE</name>
<proteinExistence type="predicted"/>
<dbReference type="Pfam" id="PF00534">
    <property type="entry name" value="Glycos_transf_1"/>
    <property type="match status" value="1"/>
</dbReference>
<evidence type="ECO:0000313" key="3">
    <source>
        <dbReference type="EMBL" id="MFC3121444.1"/>
    </source>
</evidence>
<dbReference type="Proteomes" id="UP001595478">
    <property type="component" value="Unassembled WGS sequence"/>
</dbReference>